<dbReference type="AlphaFoldDB" id="A0A392NER4"/>
<keyword evidence="1" id="KW-0808">Transferase</keyword>
<evidence type="ECO:0000313" key="2">
    <source>
        <dbReference type="Proteomes" id="UP000265520"/>
    </source>
</evidence>
<organism evidence="1 2">
    <name type="scientific">Trifolium medium</name>
    <dbReference type="NCBI Taxonomy" id="97028"/>
    <lineage>
        <taxon>Eukaryota</taxon>
        <taxon>Viridiplantae</taxon>
        <taxon>Streptophyta</taxon>
        <taxon>Embryophyta</taxon>
        <taxon>Tracheophyta</taxon>
        <taxon>Spermatophyta</taxon>
        <taxon>Magnoliopsida</taxon>
        <taxon>eudicotyledons</taxon>
        <taxon>Gunneridae</taxon>
        <taxon>Pentapetalae</taxon>
        <taxon>rosids</taxon>
        <taxon>fabids</taxon>
        <taxon>Fabales</taxon>
        <taxon>Fabaceae</taxon>
        <taxon>Papilionoideae</taxon>
        <taxon>50 kb inversion clade</taxon>
        <taxon>NPAAA clade</taxon>
        <taxon>Hologalegina</taxon>
        <taxon>IRL clade</taxon>
        <taxon>Trifolieae</taxon>
        <taxon>Trifolium</taxon>
    </lineage>
</organism>
<dbReference type="EMBL" id="LXQA010035228">
    <property type="protein sequence ID" value="MCH97548.1"/>
    <property type="molecule type" value="Genomic_DNA"/>
</dbReference>
<gene>
    <name evidence="1" type="ORF">A2U01_0018543</name>
</gene>
<reference evidence="1 2" key="1">
    <citation type="journal article" date="2018" name="Front. Plant Sci.">
        <title>Red Clover (Trifolium pratense) and Zigzag Clover (T. medium) - A Picture of Genomic Similarities and Differences.</title>
        <authorList>
            <person name="Dluhosova J."/>
            <person name="Istvanek J."/>
            <person name="Nedelnik J."/>
            <person name="Repkova J."/>
        </authorList>
    </citation>
    <scope>NUCLEOTIDE SEQUENCE [LARGE SCALE GENOMIC DNA]</scope>
    <source>
        <strain evidence="2">cv. 10/8</strain>
        <tissue evidence="1">Leaf</tissue>
    </source>
</reference>
<keyword evidence="2" id="KW-1185">Reference proteome</keyword>
<proteinExistence type="predicted"/>
<sequence length="113" mass="12383">MKNWMSMMAMSAVANSTFLLLPTIPLKTIIPFSLTKTSPFLISLTTPSRRYLSASALPFISTDHDFNFSDSSGDGNGVAVSRKSSKVLLKGMTYSELESPNVTSTWKLSLDVR</sequence>
<accession>A0A392NER4</accession>
<dbReference type="Proteomes" id="UP000265520">
    <property type="component" value="Unassembled WGS sequence"/>
</dbReference>
<comment type="caution">
    <text evidence="1">The sequence shown here is derived from an EMBL/GenBank/DDBJ whole genome shotgun (WGS) entry which is preliminary data.</text>
</comment>
<name>A0A392NER4_9FABA</name>
<dbReference type="GO" id="GO:0008168">
    <property type="term" value="F:methyltransferase activity"/>
    <property type="evidence" value="ECO:0007669"/>
    <property type="project" value="UniProtKB-KW"/>
</dbReference>
<dbReference type="GO" id="GO:0032259">
    <property type="term" value="P:methylation"/>
    <property type="evidence" value="ECO:0007669"/>
    <property type="project" value="UniProtKB-KW"/>
</dbReference>
<evidence type="ECO:0000313" key="1">
    <source>
        <dbReference type="EMBL" id="MCH97548.1"/>
    </source>
</evidence>
<protein>
    <submittedName>
        <fullName evidence="1">Dual-specificity RNA methyltransferase RlmN-like</fullName>
    </submittedName>
</protein>
<keyword evidence="1" id="KW-0489">Methyltransferase</keyword>